<dbReference type="Proteomes" id="UP000663852">
    <property type="component" value="Unassembled WGS sequence"/>
</dbReference>
<dbReference type="AlphaFoldDB" id="A0A815T0X0"/>
<organism evidence="2 3">
    <name type="scientific">Adineta ricciae</name>
    <name type="common">Rotifer</name>
    <dbReference type="NCBI Taxonomy" id="249248"/>
    <lineage>
        <taxon>Eukaryota</taxon>
        <taxon>Metazoa</taxon>
        <taxon>Spiralia</taxon>
        <taxon>Gnathifera</taxon>
        <taxon>Rotifera</taxon>
        <taxon>Eurotatoria</taxon>
        <taxon>Bdelloidea</taxon>
        <taxon>Adinetida</taxon>
        <taxon>Adinetidae</taxon>
        <taxon>Adineta</taxon>
    </lineage>
</organism>
<protein>
    <submittedName>
        <fullName evidence="2">Uncharacterized protein</fullName>
    </submittedName>
</protein>
<dbReference type="EMBL" id="CAJNOJ010000290">
    <property type="protein sequence ID" value="CAF1373604.1"/>
    <property type="molecule type" value="Genomic_DNA"/>
</dbReference>
<dbReference type="EMBL" id="CAJNOR010004396">
    <property type="protein sequence ID" value="CAF1499102.1"/>
    <property type="molecule type" value="Genomic_DNA"/>
</dbReference>
<evidence type="ECO:0000313" key="1">
    <source>
        <dbReference type="EMBL" id="CAF1373604.1"/>
    </source>
</evidence>
<evidence type="ECO:0000313" key="2">
    <source>
        <dbReference type="EMBL" id="CAF1499102.1"/>
    </source>
</evidence>
<reference evidence="2" key="1">
    <citation type="submission" date="2021-02" db="EMBL/GenBank/DDBJ databases">
        <authorList>
            <person name="Nowell W R."/>
        </authorList>
    </citation>
    <scope>NUCLEOTIDE SEQUENCE</scope>
</reference>
<dbReference type="Proteomes" id="UP000663828">
    <property type="component" value="Unassembled WGS sequence"/>
</dbReference>
<comment type="caution">
    <text evidence="2">The sequence shown here is derived from an EMBL/GenBank/DDBJ whole genome shotgun (WGS) entry which is preliminary data.</text>
</comment>
<name>A0A815T0X0_ADIRI</name>
<keyword evidence="3" id="KW-1185">Reference proteome</keyword>
<accession>A0A815T0X0</accession>
<proteinExistence type="predicted"/>
<sequence length="79" mass="8993">MMIEVRRDSKTLLIQFAPCIGAQQNSKQTSIYFFIIGEVLPTNDRSDNNGTFIAVWRNNDSITPPQYANTSQPISCDYF</sequence>
<gene>
    <name evidence="1" type="ORF">EDS130_LOCUS34520</name>
    <name evidence="2" type="ORF">XAT740_LOCUS39548</name>
</gene>
<evidence type="ECO:0000313" key="3">
    <source>
        <dbReference type="Proteomes" id="UP000663828"/>
    </source>
</evidence>